<feature type="region of interest" description="Disordered" evidence="1">
    <location>
        <begin position="29"/>
        <end position="57"/>
    </location>
</feature>
<evidence type="ECO:0000256" key="1">
    <source>
        <dbReference type="SAM" id="MobiDB-lite"/>
    </source>
</evidence>
<keyword evidence="3" id="KW-1185">Reference proteome</keyword>
<dbReference type="Proteomes" id="UP000277580">
    <property type="component" value="Unassembled WGS sequence"/>
</dbReference>
<name>A0A3N4KUM7_9PEZI</name>
<feature type="compositionally biased region" description="Low complexity" evidence="1">
    <location>
        <begin position="29"/>
        <end position="48"/>
    </location>
</feature>
<dbReference type="PANTHER" id="PTHR13523">
    <property type="entry name" value="COILED-COIL-HELIX-COILED-COIL-HELIX DOMAIN CONTAINING 2/NUR77"/>
    <property type="match status" value="1"/>
</dbReference>
<dbReference type="GO" id="GO:0005739">
    <property type="term" value="C:mitochondrion"/>
    <property type="evidence" value="ECO:0007669"/>
    <property type="project" value="TreeGrafter"/>
</dbReference>
<dbReference type="GO" id="GO:0005634">
    <property type="term" value="C:nucleus"/>
    <property type="evidence" value="ECO:0007669"/>
    <property type="project" value="TreeGrafter"/>
</dbReference>
<proteinExistence type="predicted"/>
<dbReference type="InParanoid" id="A0A3N4KUM7"/>
<gene>
    <name evidence="2" type="ORF">P167DRAFT_306118</name>
</gene>
<dbReference type="EMBL" id="ML119152">
    <property type="protein sequence ID" value="RPB09485.1"/>
    <property type="molecule type" value="Genomic_DNA"/>
</dbReference>
<sequence>MASTAAGVAVGSTVGHMLGAGISGMFGGSSPAEAPAAAAEPVQAQSASNSSWGAPSCEADARSFTKCLDENQGNMQICSWYLDQLVCSSHLPGSGDWVANA</sequence>
<dbReference type="AlphaFoldDB" id="A0A3N4KUM7"/>
<dbReference type="GO" id="GO:0007005">
    <property type="term" value="P:mitochondrion organization"/>
    <property type="evidence" value="ECO:0007669"/>
    <property type="project" value="InterPro"/>
</dbReference>
<dbReference type="STRING" id="1392247.A0A3N4KUM7"/>
<accession>A0A3N4KUM7</accession>
<reference evidence="2 3" key="1">
    <citation type="journal article" date="2018" name="Nat. Ecol. Evol.">
        <title>Pezizomycetes genomes reveal the molecular basis of ectomycorrhizal truffle lifestyle.</title>
        <authorList>
            <person name="Murat C."/>
            <person name="Payen T."/>
            <person name="Noel B."/>
            <person name="Kuo A."/>
            <person name="Morin E."/>
            <person name="Chen J."/>
            <person name="Kohler A."/>
            <person name="Krizsan K."/>
            <person name="Balestrini R."/>
            <person name="Da Silva C."/>
            <person name="Montanini B."/>
            <person name="Hainaut M."/>
            <person name="Levati E."/>
            <person name="Barry K.W."/>
            <person name="Belfiori B."/>
            <person name="Cichocki N."/>
            <person name="Clum A."/>
            <person name="Dockter R.B."/>
            <person name="Fauchery L."/>
            <person name="Guy J."/>
            <person name="Iotti M."/>
            <person name="Le Tacon F."/>
            <person name="Lindquist E.A."/>
            <person name="Lipzen A."/>
            <person name="Malagnac F."/>
            <person name="Mello A."/>
            <person name="Molinier V."/>
            <person name="Miyauchi S."/>
            <person name="Poulain J."/>
            <person name="Riccioni C."/>
            <person name="Rubini A."/>
            <person name="Sitrit Y."/>
            <person name="Splivallo R."/>
            <person name="Traeger S."/>
            <person name="Wang M."/>
            <person name="Zifcakova L."/>
            <person name="Wipf D."/>
            <person name="Zambonelli A."/>
            <person name="Paolocci F."/>
            <person name="Nowrousian M."/>
            <person name="Ottonello S."/>
            <person name="Baldrian P."/>
            <person name="Spatafora J.W."/>
            <person name="Henrissat B."/>
            <person name="Nagy L.G."/>
            <person name="Aury J.M."/>
            <person name="Wincker P."/>
            <person name="Grigoriev I.V."/>
            <person name="Bonfante P."/>
            <person name="Martin F.M."/>
        </authorList>
    </citation>
    <scope>NUCLEOTIDE SEQUENCE [LARGE SCALE GENOMIC DNA]</scope>
    <source>
        <strain evidence="2 3">CCBAS932</strain>
    </source>
</reference>
<protein>
    <recommendedName>
        <fullName evidence="4">CHCH domain-containing protein</fullName>
    </recommendedName>
</protein>
<dbReference type="OrthoDB" id="1106148at2759"/>
<organism evidence="2 3">
    <name type="scientific">Morchella conica CCBAS932</name>
    <dbReference type="NCBI Taxonomy" id="1392247"/>
    <lineage>
        <taxon>Eukaryota</taxon>
        <taxon>Fungi</taxon>
        <taxon>Dikarya</taxon>
        <taxon>Ascomycota</taxon>
        <taxon>Pezizomycotina</taxon>
        <taxon>Pezizomycetes</taxon>
        <taxon>Pezizales</taxon>
        <taxon>Morchellaceae</taxon>
        <taxon>Morchella</taxon>
    </lineage>
</organism>
<evidence type="ECO:0000313" key="2">
    <source>
        <dbReference type="EMBL" id="RPB09485.1"/>
    </source>
</evidence>
<dbReference type="InterPro" id="IPR055304">
    <property type="entry name" value="CHCHD2/10-like"/>
</dbReference>
<dbReference type="FunCoup" id="A0A3N4KUM7">
    <property type="interactions" value="214"/>
</dbReference>
<dbReference type="PANTHER" id="PTHR13523:SF2">
    <property type="entry name" value="COILED-COIL-HELIX-COILED-COIL-HELIX DOMAIN CONTAINING 2, ISOFORM A-RELATED"/>
    <property type="match status" value="1"/>
</dbReference>
<evidence type="ECO:0008006" key="4">
    <source>
        <dbReference type="Google" id="ProtNLM"/>
    </source>
</evidence>
<evidence type="ECO:0000313" key="3">
    <source>
        <dbReference type="Proteomes" id="UP000277580"/>
    </source>
</evidence>